<comment type="caution">
    <text evidence="2">The sequence shown here is derived from an EMBL/GenBank/DDBJ whole genome shotgun (WGS) entry which is preliminary data.</text>
</comment>
<keyword evidence="1" id="KW-0472">Membrane</keyword>
<evidence type="ECO:0000313" key="3">
    <source>
        <dbReference type="Proteomes" id="UP000607653"/>
    </source>
</evidence>
<gene>
    <name evidence="2" type="ORF">HUJ06_010028</name>
</gene>
<keyword evidence="1" id="KW-0812">Transmembrane</keyword>
<feature type="transmembrane region" description="Helical" evidence="1">
    <location>
        <begin position="20"/>
        <end position="39"/>
    </location>
</feature>
<dbReference type="EMBL" id="DUZY01000003">
    <property type="protein sequence ID" value="DAD31177.1"/>
    <property type="molecule type" value="Genomic_DNA"/>
</dbReference>
<protein>
    <submittedName>
        <fullName evidence="2">Uncharacterized protein</fullName>
    </submittedName>
</protein>
<accession>A0A822YFA9</accession>
<name>A0A822YFA9_NELNU</name>
<dbReference type="Proteomes" id="UP000607653">
    <property type="component" value="Unassembled WGS sequence"/>
</dbReference>
<keyword evidence="1" id="KW-1133">Transmembrane helix</keyword>
<evidence type="ECO:0000256" key="1">
    <source>
        <dbReference type="SAM" id="Phobius"/>
    </source>
</evidence>
<sequence length="56" mass="6495">MEFGVPILEDFVLELFNYQVNFVVFCNILSSVKLVYCYPSKKLLSFAVKKEKLGRS</sequence>
<organism evidence="2 3">
    <name type="scientific">Nelumbo nucifera</name>
    <name type="common">Sacred lotus</name>
    <dbReference type="NCBI Taxonomy" id="4432"/>
    <lineage>
        <taxon>Eukaryota</taxon>
        <taxon>Viridiplantae</taxon>
        <taxon>Streptophyta</taxon>
        <taxon>Embryophyta</taxon>
        <taxon>Tracheophyta</taxon>
        <taxon>Spermatophyta</taxon>
        <taxon>Magnoliopsida</taxon>
        <taxon>Proteales</taxon>
        <taxon>Nelumbonaceae</taxon>
        <taxon>Nelumbo</taxon>
    </lineage>
</organism>
<evidence type="ECO:0000313" key="2">
    <source>
        <dbReference type="EMBL" id="DAD31177.1"/>
    </source>
</evidence>
<proteinExistence type="predicted"/>
<dbReference type="AlphaFoldDB" id="A0A822YFA9"/>
<reference evidence="2 3" key="1">
    <citation type="journal article" date="2020" name="Mol. Biol. Evol.">
        <title>Distinct Expression and Methylation Patterns for Genes with Different Fates following a Single Whole-Genome Duplication in Flowering Plants.</title>
        <authorList>
            <person name="Shi T."/>
            <person name="Rahmani R.S."/>
            <person name="Gugger P.F."/>
            <person name="Wang M."/>
            <person name="Li H."/>
            <person name="Zhang Y."/>
            <person name="Li Z."/>
            <person name="Wang Q."/>
            <person name="Van de Peer Y."/>
            <person name="Marchal K."/>
            <person name="Chen J."/>
        </authorList>
    </citation>
    <scope>NUCLEOTIDE SEQUENCE [LARGE SCALE GENOMIC DNA]</scope>
    <source>
        <tissue evidence="2">Leaf</tissue>
    </source>
</reference>
<keyword evidence="3" id="KW-1185">Reference proteome</keyword>